<dbReference type="InterPro" id="IPR009081">
    <property type="entry name" value="PP-bd_ACP"/>
</dbReference>
<dbReference type="PANTHER" id="PTHR20863">
    <property type="entry name" value="ACYL CARRIER PROTEIN"/>
    <property type="match status" value="1"/>
</dbReference>
<dbReference type="GO" id="GO:0000036">
    <property type="term" value="F:acyl carrier activity"/>
    <property type="evidence" value="ECO:0007669"/>
    <property type="project" value="TreeGrafter"/>
</dbReference>
<evidence type="ECO:0000256" key="13">
    <source>
        <dbReference type="RuleBase" id="RU000722"/>
    </source>
</evidence>
<evidence type="ECO:0000256" key="4">
    <source>
        <dbReference type="ARBA" id="ARBA00022450"/>
    </source>
</evidence>
<dbReference type="PROSITE" id="PS50075">
    <property type="entry name" value="CARRIER"/>
    <property type="match status" value="1"/>
</dbReference>
<keyword evidence="12 13" id="KW-0275">Fatty acid biosynthesis</keyword>
<dbReference type="GO" id="GO:0000035">
    <property type="term" value="F:acyl binding"/>
    <property type="evidence" value="ECO:0007669"/>
    <property type="project" value="TreeGrafter"/>
</dbReference>
<sequence length="115" mass="12922">MFRLTSRLISRVAQTSIRSQLVKPMAFRFYSSNGLSTTEIIRRISESNSHLIKSPTELTNETKLAQDLGLDSLDSTEFLVNVENEFDLQLSDEESEKVKTIGQIVEIISSNPQAS</sequence>
<keyword evidence="9" id="KW-0249">Electron transport</keyword>
<reference evidence="15" key="2">
    <citation type="submission" date="2021-01" db="EMBL/GenBank/DDBJ databases">
        <authorList>
            <person name="Schikora-Tamarit M.A."/>
        </authorList>
    </citation>
    <scope>NUCLEOTIDE SEQUENCE</scope>
    <source>
        <strain evidence="15">CBS6341</strain>
    </source>
</reference>
<evidence type="ECO:0000256" key="3">
    <source>
        <dbReference type="ARBA" id="ARBA00022448"/>
    </source>
</evidence>
<evidence type="ECO:0000259" key="14">
    <source>
        <dbReference type="PROSITE" id="PS50075"/>
    </source>
</evidence>
<keyword evidence="4 13" id="KW-0596">Phosphopantetheine</keyword>
<evidence type="ECO:0000256" key="1">
    <source>
        <dbReference type="ARBA" id="ARBA00004173"/>
    </source>
</evidence>
<dbReference type="HAMAP" id="MF_01217">
    <property type="entry name" value="Acyl_carrier"/>
    <property type="match status" value="1"/>
</dbReference>
<name>A0A9P8PHL3_9ASCO</name>
<dbReference type="PANTHER" id="PTHR20863:SF28">
    <property type="entry name" value="ACYL CARRIER PROTEIN, MITOCHONDRIAL"/>
    <property type="match status" value="1"/>
</dbReference>
<keyword evidence="11" id="KW-0496">Mitochondrion</keyword>
<accession>A0A9P8PHL3</accession>
<keyword evidence="8" id="KW-0809">Transit peptide</keyword>
<evidence type="ECO:0000313" key="16">
    <source>
        <dbReference type="Proteomes" id="UP000769528"/>
    </source>
</evidence>
<keyword evidence="6" id="KW-0597">Phosphoprotein</keyword>
<keyword evidence="16" id="KW-1185">Reference proteome</keyword>
<comment type="function">
    <text evidence="13">Carrier of the growing fatty acid chain in fatty acid biosynthesis.</text>
</comment>
<dbReference type="GO" id="GO:0005739">
    <property type="term" value="C:mitochondrion"/>
    <property type="evidence" value="ECO:0007669"/>
    <property type="project" value="UniProtKB-SubCell"/>
</dbReference>
<dbReference type="InterPro" id="IPR036736">
    <property type="entry name" value="ACP-like_sf"/>
</dbReference>
<keyword evidence="3" id="KW-0813">Transport</keyword>
<gene>
    <name evidence="15" type="ORF">WICMUC_004234</name>
</gene>
<proteinExistence type="inferred from homology"/>
<evidence type="ECO:0000256" key="2">
    <source>
        <dbReference type="ARBA" id="ARBA00010930"/>
    </source>
</evidence>
<keyword evidence="5 13" id="KW-0444">Lipid biosynthesis</keyword>
<comment type="subcellular location">
    <subcellularLocation>
        <location evidence="1">Mitochondrion</location>
    </subcellularLocation>
</comment>
<dbReference type="OrthoDB" id="448946at2759"/>
<evidence type="ECO:0000256" key="12">
    <source>
        <dbReference type="ARBA" id="ARBA00023160"/>
    </source>
</evidence>
<evidence type="ECO:0000256" key="7">
    <source>
        <dbReference type="ARBA" id="ARBA00022832"/>
    </source>
</evidence>
<keyword evidence="10" id="KW-0443">Lipid metabolism</keyword>
<organism evidence="15 16">
    <name type="scientific">Wickerhamomyces mucosus</name>
    <dbReference type="NCBI Taxonomy" id="1378264"/>
    <lineage>
        <taxon>Eukaryota</taxon>
        <taxon>Fungi</taxon>
        <taxon>Dikarya</taxon>
        <taxon>Ascomycota</taxon>
        <taxon>Saccharomycotina</taxon>
        <taxon>Saccharomycetes</taxon>
        <taxon>Phaffomycetales</taxon>
        <taxon>Wickerhamomycetaceae</taxon>
        <taxon>Wickerhamomyces</taxon>
    </lineage>
</organism>
<evidence type="ECO:0000256" key="5">
    <source>
        <dbReference type="ARBA" id="ARBA00022516"/>
    </source>
</evidence>
<evidence type="ECO:0000256" key="9">
    <source>
        <dbReference type="ARBA" id="ARBA00022982"/>
    </source>
</evidence>
<protein>
    <recommendedName>
        <fullName evidence="13">Acyl carrier protein</fullName>
    </recommendedName>
</protein>
<dbReference type="AlphaFoldDB" id="A0A9P8PHL3"/>
<evidence type="ECO:0000256" key="11">
    <source>
        <dbReference type="ARBA" id="ARBA00023128"/>
    </source>
</evidence>
<evidence type="ECO:0000256" key="6">
    <source>
        <dbReference type="ARBA" id="ARBA00022553"/>
    </source>
</evidence>
<comment type="similarity">
    <text evidence="2">Belongs to the acyl carrier protein (ACP) family.</text>
</comment>
<evidence type="ECO:0000313" key="15">
    <source>
        <dbReference type="EMBL" id="KAH3672398.1"/>
    </source>
</evidence>
<evidence type="ECO:0000256" key="10">
    <source>
        <dbReference type="ARBA" id="ARBA00023098"/>
    </source>
</evidence>
<keyword evidence="7" id="KW-0276">Fatty acid metabolism</keyword>
<feature type="domain" description="Carrier" evidence="14">
    <location>
        <begin position="35"/>
        <end position="112"/>
    </location>
</feature>
<dbReference type="SUPFAM" id="SSF47336">
    <property type="entry name" value="ACP-like"/>
    <property type="match status" value="1"/>
</dbReference>
<evidence type="ECO:0000256" key="8">
    <source>
        <dbReference type="ARBA" id="ARBA00022946"/>
    </source>
</evidence>
<dbReference type="Gene3D" id="1.10.1200.10">
    <property type="entry name" value="ACP-like"/>
    <property type="match status" value="1"/>
</dbReference>
<dbReference type="Pfam" id="PF00550">
    <property type="entry name" value="PP-binding"/>
    <property type="match status" value="1"/>
</dbReference>
<dbReference type="Proteomes" id="UP000769528">
    <property type="component" value="Unassembled WGS sequence"/>
</dbReference>
<dbReference type="InterPro" id="IPR003231">
    <property type="entry name" value="ACP"/>
</dbReference>
<comment type="caution">
    <text evidence="15">The sequence shown here is derived from an EMBL/GenBank/DDBJ whole genome shotgun (WGS) entry which is preliminary data.</text>
</comment>
<reference evidence="15" key="1">
    <citation type="journal article" date="2021" name="Open Biol.">
        <title>Shared evolutionary footprints suggest mitochondrial oxidative damage underlies multiple complex I losses in fungi.</title>
        <authorList>
            <person name="Schikora-Tamarit M.A."/>
            <person name="Marcet-Houben M."/>
            <person name="Nosek J."/>
            <person name="Gabaldon T."/>
        </authorList>
    </citation>
    <scope>NUCLEOTIDE SEQUENCE</scope>
    <source>
        <strain evidence="15">CBS6341</strain>
    </source>
</reference>
<dbReference type="EMBL" id="JAEUBF010001150">
    <property type="protein sequence ID" value="KAH3672398.1"/>
    <property type="molecule type" value="Genomic_DNA"/>
</dbReference>